<feature type="region of interest" description="Disordered" evidence="1">
    <location>
        <begin position="231"/>
        <end position="251"/>
    </location>
</feature>
<dbReference type="KEGG" id="fri:FraEuI1c_5740"/>
<protein>
    <submittedName>
        <fullName evidence="2">Nitroreductase</fullName>
    </submittedName>
</protein>
<dbReference type="eggNOG" id="COG0778">
    <property type="taxonomic scope" value="Bacteria"/>
</dbReference>
<dbReference type="GO" id="GO:0016491">
    <property type="term" value="F:oxidoreductase activity"/>
    <property type="evidence" value="ECO:0007669"/>
    <property type="project" value="InterPro"/>
</dbReference>
<dbReference type="Proteomes" id="UP000002484">
    <property type="component" value="Chromosome"/>
</dbReference>
<dbReference type="PANTHER" id="PTHR23026">
    <property type="entry name" value="NADPH NITROREDUCTASE"/>
    <property type="match status" value="1"/>
</dbReference>
<dbReference type="Gene3D" id="3.40.109.10">
    <property type="entry name" value="NADH Oxidase"/>
    <property type="match status" value="1"/>
</dbReference>
<dbReference type="RefSeq" id="WP_013426842.1">
    <property type="nucleotide sequence ID" value="NC_014666.1"/>
</dbReference>
<dbReference type="STRING" id="298654.FraEuI1c_5740"/>
<sequence length="357" mass="37164">MSMEGTTISAAQVQAAVEAAGLAPSIHNSQPWKWRLRGDTLELSADLSRALPVIDPDHRQLLVSCGAALLNGWLSLRAAGLDVEVAELPDGPDISAGRLATLEVLGNRPPTEDEARLAAAITQRHTDRRPFGPGAVPADEIRELRRAAEAEGCWLSVLTGEDARVELAVLLARADWFEHHDPQYLAELADWTRTDPDAVDGITWATADPGAKPQYAEFPLRDFTGGAGGAGAGAGAGADGGAGGGGRAEAGPALDDTVEHPEALVLGTDADGPTDRLRAGRALGRVLLAATTAGLATSPLGQAVDIEATRTLVRSATGGAGHAQMILRAGYPDRSIPPLTPTKRRPVSEVLEHVSMT</sequence>
<dbReference type="SUPFAM" id="SSF55469">
    <property type="entry name" value="FMN-dependent nitroreductase-like"/>
    <property type="match status" value="2"/>
</dbReference>
<dbReference type="InParanoid" id="E3IVS2"/>
<dbReference type="InterPro" id="IPR000415">
    <property type="entry name" value="Nitroreductase-like"/>
</dbReference>
<evidence type="ECO:0000313" key="3">
    <source>
        <dbReference type="Proteomes" id="UP000002484"/>
    </source>
</evidence>
<keyword evidence="3" id="KW-1185">Reference proteome</keyword>
<accession>E3IVS2</accession>
<evidence type="ECO:0000313" key="2">
    <source>
        <dbReference type="EMBL" id="ADP83724.1"/>
    </source>
</evidence>
<organism evidence="2 3">
    <name type="scientific">Pseudofrankia inefficax (strain DSM 45817 / CECT 9037 / DDB 130130 / EuI1c)</name>
    <name type="common">Frankia inefficax</name>
    <dbReference type="NCBI Taxonomy" id="298654"/>
    <lineage>
        <taxon>Bacteria</taxon>
        <taxon>Bacillati</taxon>
        <taxon>Actinomycetota</taxon>
        <taxon>Actinomycetes</taxon>
        <taxon>Frankiales</taxon>
        <taxon>Frankiaceae</taxon>
        <taxon>Pseudofrankia</taxon>
    </lineage>
</organism>
<dbReference type="NCBIfam" id="NF047509">
    <property type="entry name" value="Rv3131_FMN_oxido"/>
    <property type="match status" value="1"/>
</dbReference>
<name>E3IVS2_PSEI1</name>
<proteinExistence type="predicted"/>
<dbReference type="PANTHER" id="PTHR23026:SF123">
    <property type="entry name" value="NAD(P)H NITROREDUCTASE RV3131-RELATED"/>
    <property type="match status" value="1"/>
</dbReference>
<dbReference type="AlphaFoldDB" id="E3IVS2"/>
<dbReference type="InterPro" id="IPR050627">
    <property type="entry name" value="Nitroreductase/BluB"/>
</dbReference>
<reference evidence="2 3" key="1">
    <citation type="submission" date="2010-10" db="EMBL/GenBank/DDBJ databases">
        <title>Complete sequence of Frankia sp. EuI1c.</title>
        <authorList>
            <consortium name="US DOE Joint Genome Institute"/>
            <person name="Lucas S."/>
            <person name="Copeland A."/>
            <person name="Lapidus A."/>
            <person name="Cheng J.-F."/>
            <person name="Bruce D."/>
            <person name="Goodwin L."/>
            <person name="Pitluck S."/>
            <person name="Chertkov O."/>
            <person name="Detter J.C."/>
            <person name="Han C."/>
            <person name="Tapia R."/>
            <person name="Land M."/>
            <person name="Hauser L."/>
            <person name="Jeffries C."/>
            <person name="Kyrpides N."/>
            <person name="Ivanova N."/>
            <person name="Mikhailova N."/>
            <person name="Beauchemin N."/>
            <person name="Sen A."/>
            <person name="Sur S.A."/>
            <person name="Gtari M."/>
            <person name="Wall L."/>
            <person name="Tisa L."/>
            <person name="Woyke T."/>
        </authorList>
    </citation>
    <scope>NUCLEOTIDE SEQUENCE [LARGE SCALE GENOMIC DNA]</scope>
    <source>
        <strain evidence="3">DSM 45817 / CECT 9037 / EuI1c</strain>
    </source>
</reference>
<gene>
    <name evidence="2" type="ordered locus">FraEuI1c_5740</name>
</gene>
<dbReference type="HOGENOM" id="CLU_051479_3_0_11"/>
<dbReference type="EMBL" id="CP002299">
    <property type="protein sequence ID" value="ADP83724.1"/>
    <property type="molecule type" value="Genomic_DNA"/>
</dbReference>
<evidence type="ECO:0000256" key="1">
    <source>
        <dbReference type="SAM" id="MobiDB-lite"/>
    </source>
</evidence>
<feature type="compositionally biased region" description="Gly residues" evidence="1">
    <location>
        <begin position="231"/>
        <end position="248"/>
    </location>
</feature>
<dbReference type="OrthoDB" id="8156917at2"/>